<dbReference type="Pfam" id="PF00534">
    <property type="entry name" value="Glycos_transf_1"/>
    <property type="match status" value="1"/>
</dbReference>
<dbReference type="InterPro" id="IPR001296">
    <property type="entry name" value="Glyco_trans_1"/>
</dbReference>
<evidence type="ECO:0000313" key="2">
    <source>
        <dbReference type="EMBL" id="MBJ7596143.1"/>
    </source>
</evidence>
<evidence type="ECO:0000259" key="1">
    <source>
        <dbReference type="Pfam" id="PF00534"/>
    </source>
</evidence>
<name>A0A934K3K7_9BACT</name>
<dbReference type="Gene3D" id="3.40.50.2000">
    <property type="entry name" value="Glycogen Phosphorylase B"/>
    <property type="match status" value="2"/>
</dbReference>
<accession>A0A934K3K7</accession>
<reference evidence="2 3" key="1">
    <citation type="submission" date="2020-10" db="EMBL/GenBank/DDBJ databases">
        <title>Ca. Dormibacterota MAGs.</title>
        <authorList>
            <person name="Montgomery K."/>
        </authorList>
    </citation>
    <scope>NUCLEOTIDE SEQUENCE [LARGE SCALE GENOMIC DNA]</scope>
    <source>
        <strain evidence="2">SC8812_S17_18</strain>
    </source>
</reference>
<dbReference type="AlphaFoldDB" id="A0A934K3K7"/>
<dbReference type="RefSeq" id="WP_337313907.1">
    <property type="nucleotide sequence ID" value="NZ_JAEKNS010000148.1"/>
</dbReference>
<gene>
    <name evidence="2" type="ORF">JF886_15035</name>
</gene>
<sequence length="424" mass="44447">MSPVVGYLTKRFPRLSETFILDEILALQAAGVDLRLFALADPREAITQPDVAAVRGPVGYLHAGRGPLRATAEVAATLLAHARLAARSPRRYLGVVGYLLRRRRHVSSVRHFLEAGRLARWLEADGVTHLHAAFAHGPASVAHFVHLLTGLPFSFSAHAKDLYRSPADLLAVKVEAARFVLVCSAAAASDLGRIAGPAADKVVLAYHGVDTRRFRPTTAEPDADSGEPIRVLAVGRLVPKKGYPVLLDALARALAGGAHLQCRILGTGDQRGAIEAAIGRLGLGDTVTLLGGGTQEDVVEQLGWAQVFVQASVVLTDGDRDGIPNALLEAMAAGLAVVATPVGGIAEVITSGSTGILVPPGDSTVLAAALAGLAADAGRRRRLGEAGRRQVIARFDRAVCARAMVRRFDPGTGRSDRSPADVAV</sequence>
<dbReference type="GO" id="GO:0016757">
    <property type="term" value="F:glycosyltransferase activity"/>
    <property type="evidence" value="ECO:0007669"/>
    <property type="project" value="InterPro"/>
</dbReference>
<dbReference type="PANTHER" id="PTHR12526">
    <property type="entry name" value="GLYCOSYLTRANSFERASE"/>
    <property type="match status" value="1"/>
</dbReference>
<dbReference type="SUPFAM" id="SSF53756">
    <property type="entry name" value="UDP-Glycosyltransferase/glycogen phosphorylase"/>
    <property type="match status" value="1"/>
</dbReference>
<dbReference type="Proteomes" id="UP000606991">
    <property type="component" value="Unassembled WGS sequence"/>
</dbReference>
<dbReference type="EMBL" id="JAEKNS010000148">
    <property type="protein sequence ID" value="MBJ7596143.1"/>
    <property type="molecule type" value="Genomic_DNA"/>
</dbReference>
<proteinExistence type="predicted"/>
<comment type="caution">
    <text evidence="2">The sequence shown here is derived from an EMBL/GenBank/DDBJ whole genome shotgun (WGS) entry which is preliminary data.</text>
</comment>
<evidence type="ECO:0000313" key="3">
    <source>
        <dbReference type="Proteomes" id="UP000606991"/>
    </source>
</evidence>
<dbReference type="PANTHER" id="PTHR12526:SF636">
    <property type="entry name" value="BLL3647 PROTEIN"/>
    <property type="match status" value="1"/>
</dbReference>
<protein>
    <submittedName>
        <fullName evidence="2">Glycosyltransferase</fullName>
    </submittedName>
</protein>
<organism evidence="2 3">
    <name type="scientific">Candidatus Aeolococcus gillhamiae</name>
    <dbReference type="NCBI Taxonomy" id="3127015"/>
    <lineage>
        <taxon>Bacteria</taxon>
        <taxon>Bacillati</taxon>
        <taxon>Candidatus Dormiibacterota</taxon>
        <taxon>Candidatus Dormibacteria</taxon>
        <taxon>Candidatus Aeolococcales</taxon>
        <taxon>Candidatus Aeolococcaceae</taxon>
        <taxon>Candidatus Aeolococcus</taxon>
    </lineage>
</organism>
<feature type="domain" description="Glycosyl transferase family 1" evidence="1">
    <location>
        <begin position="226"/>
        <end position="389"/>
    </location>
</feature>